<evidence type="ECO:0000313" key="2">
    <source>
        <dbReference type="EMBL" id="CAF0876846.1"/>
    </source>
</evidence>
<comment type="caution">
    <text evidence="2">The sequence shown here is derived from an EMBL/GenBank/DDBJ whole genome shotgun (WGS) entry which is preliminary data.</text>
</comment>
<feature type="transmembrane region" description="Helical" evidence="1">
    <location>
        <begin position="379"/>
        <end position="398"/>
    </location>
</feature>
<name>A0A813XIY4_9BILA</name>
<feature type="transmembrane region" description="Helical" evidence="1">
    <location>
        <begin position="152"/>
        <end position="175"/>
    </location>
</feature>
<proteinExistence type="predicted"/>
<feature type="transmembrane region" description="Helical" evidence="1">
    <location>
        <begin position="316"/>
        <end position="341"/>
    </location>
</feature>
<feature type="transmembrane region" description="Helical" evidence="1">
    <location>
        <begin position="284"/>
        <end position="304"/>
    </location>
</feature>
<feature type="transmembrane region" description="Helical" evidence="1">
    <location>
        <begin position="94"/>
        <end position="113"/>
    </location>
</feature>
<feature type="transmembrane region" description="Helical" evidence="1">
    <location>
        <begin position="410"/>
        <end position="430"/>
    </location>
</feature>
<feature type="transmembrane region" description="Helical" evidence="1">
    <location>
        <begin position="119"/>
        <end position="140"/>
    </location>
</feature>
<keyword evidence="1" id="KW-1133">Transmembrane helix</keyword>
<organism evidence="2 4">
    <name type="scientific">Adineta steineri</name>
    <dbReference type="NCBI Taxonomy" id="433720"/>
    <lineage>
        <taxon>Eukaryota</taxon>
        <taxon>Metazoa</taxon>
        <taxon>Spiralia</taxon>
        <taxon>Gnathifera</taxon>
        <taxon>Rotifera</taxon>
        <taxon>Eurotatoria</taxon>
        <taxon>Bdelloidea</taxon>
        <taxon>Adinetida</taxon>
        <taxon>Adinetidae</taxon>
        <taxon>Adineta</taxon>
    </lineage>
</organism>
<dbReference type="InterPro" id="IPR027197">
    <property type="entry name" value="SLC43A3"/>
</dbReference>
<protein>
    <submittedName>
        <fullName evidence="2">Uncharacterized protein</fullName>
    </submittedName>
</protein>
<feature type="transmembrane region" description="Helical" evidence="1">
    <location>
        <begin position="242"/>
        <end position="264"/>
    </location>
</feature>
<dbReference type="InterPro" id="IPR011701">
    <property type="entry name" value="MFS"/>
</dbReference>
<feature type="transmembrane region" description="Helical" evidence="1">
    <location>
        <begin position="68"/>
        <end position="87"/>
    </location>
</feature>
<dbReference type="EMBL" id="CAJNOG010000065">
    <property type="protein sequence ID" value="CAF0876846.1"/>
    <property type="molecule type" value="Genomic_DNA"/>
</dbReference>
<dbReference type="InterPro" id="IPR036259">
    <property type="entry name" value="MFS_trans_sf"/>
</dbReference>
<keyword evidence="1" id="KW-0472">Membrane</keyword>
<dbReference type="Proteomes" id="UP000663845">
    <property type="component" value="Unassembled WGS sequence"/>
</dbReference>
<accession>A0A813XIY4</accession>
<dbReference type="Proteomes" id="UP000663844">
    <property type="component" value="Unassembled WGS sequence"/>
</dbReference>
<evidence type="ECO:0000313" key="4">
    <source>
        <dbReference type="Proteomes" id="UP000663845"/>
    </source>
</evidence>
<feature type="transmembrane region" description="Helical" evidence="1">
    <location>
        <begin position="347"/>
        <end position="367"/>
    </location>
</feature>
<dbReference type="GO" id="GO:0022857">
    <property type="term" value="F:transmembrane transporter activity"/>
    <property type="evidence" value="ECO:0007669"/>
    <property type="project" value="InterPro"/>
</dbReference>
<dbReference type="Gene3D" id="1.20.1250.20">
    <property type="entry name" value="MFS general substrate transporter like domains"/>
    <property type="match status" value="1"/>
</dbReference>
<keyword evidence="1" id="KW-0812">Transmembrane</keyword>
<dbReference type="AlphaFoldDB" id="A0A813XIY4"/>
<dbReference type="PANTHER" id="PTHR20765">
    <property type="entry name" value="SOLUTE CARRIER FAMILY 43 MEMBER 3-RELATED"/>
    <property type="match status" value="1"/>
</dbReference>
<feature type="transmembrane region" description="Helical" evidence="1">
    <location>
        <begin position="187"/>
        <end position="206"/>
    </location>
</feature>
<evidence type="ECO:0000313" key="3">
    <source>
        <dbReference type="EMBL" id="CAF3822700.1"/>
    </source>
</evidence>
<dbReference type="PANTHER" id="PTHR20765:SF1">
    <property type="entry name" value="EQUILIBRATIVE NUCLEOBASE TRANSPORTER 1"/>
    <property type="match status" value="1"/>
</dbReference>
<dbReference type="SUPFAM" id="SSF103473">
    <property type="entry name" value="MFS general substrate transporter"/>
    <property type="match status" value="1"/>
</dbReference>
<reference evidence="2" key="1">
    <citation type="submission" date="2021-02" db="EMBL/GenBank/DDBJ databases">
        <authorList>
            <person name="Nowell W R."/>
        </authorList>
    </citation>
    <scope>NUCLEOTIDE SEQUENCE</scope>
</reference>
<sequence length="450" mass="51477">MDVLREKNVYRKYFGVVLLLLEMNFLGGTIFGFPSMFKILSKMNIYQNLCQPSNTTQCAQQTKHYQSAMTLGIAFFDLPALFIGILIDKFGCRFVKLISILFHIVGWLSLALLKPGRDYLIYIHCIFSSLSGIVIVLTSYTSSNYFSKSRAFVSSLLAGAGISATMWFAIFQVLVDGDYVGLNTLSYIWLSFGLLMFLTSFLFLDWNYSYWNLPYKFNIELESTNQNELNENNLWKNLLNPLYLLVVLFLSILLIPSVLLSVIWEPLITFITNHDDTLADKYTFAYNISTISAIIICPINGYLLGYKSDKNKKQKLLNIFLVETISWLLNIVLCIICIFASSKFLILILILNCLSRSTIVAACQSVISTFFPSKYIGRLTGIMWSFVGAFTFIQFALLKLTDDINKAWKAWIVVLSMVLIMVSHLIQILIKYLKEKKNQNTDFNLNNSRF</sequence>
<dbReference type="EMBL" id="CAJOAZ010001506">
    <property type="protein sequence ID" value="CAF3822700.1"/>
    <property type="molecule type" value="Genomic_DNA"/>
</dbReference>
<gene>
    <name evidence="2" type="ORF">JYZ213_LOCUS9269</name>
    <name evidence="3" type="ORF">OXD698_LOCUS19546</name>
</gene>
<evidence type="ECO:0000256" key="1">
    <source>
        <dbReference type="SAM" id="Phobius"/>
    </source>
</evidence>
<feature type="transmembrane region" description="Helical" evidence="1">
    <location>
        <begin position="12"/>
        <end position="33"/>
    </location>
</feature>
<dbReference type="Pfam" id="PF07690">
    <property type="entry name" value="MFS_1"/>
    <property type="match status" value="1"/>
</dbReference>